<dbReference type="PANTHER" id="PTHR11839:SF18">
    <property type="entry name" value="NUDIX HYDROLASE DOMAIN-CONTAINING PROTEIN"/>
    <property type="match status" value="1"/>
</dbReference>
<dbReference type="PROSITE" id="PS00893">
    <property type="entry name" value="NUDIX_BOX"/>
    <property type="match status" value="1"/>
</dbReference>
<dbReference type="GO" id="GO:0016787">
    <property type="term" value="F:hydrolase activity"/>
    <property type="evidence" value="ECO:0007669"/>
    <property type="project" value="UniProtKB-KW"/>
</dbReference>
<dbReference type="Gene3D" id="3.90.79.10">
    <property type="entry name" value="Nucleoside Triphosphate Pyrophosphohydrolase"/>
    <property type="match status" value="1"/>
</dbReference>
<evidence type="ECO:0000256" key="1">
    <source>
        <dbReference type="ARBA" id="ARBA00001946"/>
    </source>
</evidence>
<dbReference type="InterPro" id="IPR020084">
    <property type="entry name" value="NUDIX_hydrolase_CS"/>
</dbReference>
<dbReference type="GO" id="GO:0019693">
    <property type="term" value="P:ribose phosphate metabolic process"/>
    <property type="evidence" value="ECO:0007669"/>
    <property type="project" value="TreeGrafter"/>
</dbReference>
<dbReference type="GO" id="GO:0005829">
    <property type="term" value="C:cytosol"/>
    <property type="evidence" value="ECO:0007669"/>
    <property type="project" value="TreeGrafter"/>
</dbReference>
<gene>
    <name evidence="4" type="ORF">DWW02_11655</name>
</gene>
<dbReference type="AlphaFoldDB" id="A0A412Z7Q5"/>
<dbReference type="InterPro" id="IPR015797">
    <property type="entry name" value="NUDIX_hydrolase-like_dom_sf"/>
</dbReference>
<organism evidence="4 5">
    <name type="scientific">Enterocloster bolteae</name>
    <dbReference type="NCBI Taxonomy" id="208479"/>
    <lineage>
        <taxon>Bacteria</taxon>
        <taxon>Bacillati</taxon>
        <taxon>Bacillota</taxon>
        <taxon>Clostridia</taxon>
        <taxon>Lachnospirales</taxon>
        <taxon>Lachnospiraceae</taxon>
        <taxon>Enterocloster</taxon>
    </lineage>
</organism>
<dbReference type="PROSITE" id="PS51462">
    <property type="entry name" value="NUDIX"/>
    <property type="match status" value="1"/>
</dbReference>
<evidence type="ECO:0000313" key="5">
    <source>
        <dbReference type="Proteomes" id="UP000284543"/>
    </source>
</evidence>
<keyword evidence="2 4" id="KW-0378">Hydrolase</keyword>
<dbReference type="RefSeq" id="WP_002575429.1">
    <property type="nucleotide sequence ID" value="NZ_BAABXO010000001.1"/>
</dbReference>
<evidence type="ECO:0000259" key="3">
    <source>
        <dbReference type="PROSITE" id="PS51462"/>
    </source>
</evidence>
<dbReference type="EMBL" id="QRZM01000004">
    <property type="protein sequence ID" value="RGV76028.1"/>
    <property type="molecule type" value="Genomic_DNA"/>
</dbReference>
<dbReference type="Proteomes" id="UP000284543">
    <property type="component" value="Unassembled WGS sequence"/>
</dbReference>
<evidence type="ECO:0000256" key="2">
    <source>
        <dbReference type="ARBA" id="ARBA00022801"/>
    </source>
</evidence>
<dbReference type="CDD" id="cd03424">
    <property type="entry name" value="NUDIX_ADPRase_Nudt5_UGPPase_Nudt14"/>
    <property type="match status" value="1"/>
</dbReference>
<feature type="domain" description="Nudix hydrolase" evidence="3">
    <location>
        <begin position="52"/>
        <end position="182"/>
    </location>
</feature>
<name>A0A412Z7Q5_9FIRM</name>
<protein>
    <submittedName>
        <fullName evidence="4">NUDIX hydrolase</fullName>
    </submittedName>
</protein>
<dbReference type="InterPro" id="IPR000086">
    <property type="entry name" value="NUDIX_hydrolase_dom"/>
</dbReference>
<dbReference type="Pfam" id="PF00293">
    <property type="entry name" value="NUDIX"/>
    <property type="match status" value="1"/>
</dbReference>
<dbReference type="PANTHER" id="PTHR11839">
    <property type="entry name" value="UDP/ADP-SUGAR PYROPHOSPHATASE"/>
    <property type="match status" value="1"/>
</dbReference>
<evidence type="ECO:0000313" key="4">
    <source>
        <dbReference type="EMBL" id="RGV76028.1"/>
    </source>
</evidence>
<reference evidence="4 5" key="1">
    <citation type="submission" date="2018-08" db="EMBL/GenBank/DDBJ databases">
        <title>A genome reference for cultivated species of the human gut microbiota.</title>
        <authorList>
            <person name="Zou Y."/>
            <person name="Xue W."/>
            <person name="Luo G."/>
        </authorList>
    </citation>
    <scope>NUCLEOTIDE SEQUENCE [LARGE SCALE GENOMIC DNA]</scope>
    <source>
        <strain evidence="4 5">AF14-18</strain>
    </source>
</reference>
<dbReference type="SUPFAM" id="SSF55811">
    <property type="entry name" value="Nudix"/>
    <property type="match status" value="1"/>
</dbReference>
<comment type="cofactor">
    <cofactor evidence="1">
        <name>Mg(2+)</name>
        <dbReference type="ChEBI" id="CHEBI:18420"/>
    </cofactor>
</comment>
<dbReference type="GO" id="GO:0006753">
    <property type="term" value="P:nucleoside phosphate metabolic process"/>
    <property type="evidence" value="ECO:0007669"/>
    <property type="project" value="TreeGrafter"/>
</dbReference>
<accession>A0A412Z7Q5</accession>
<sequence>MKKADNKDEKLNMNLSWKILDETTVIKDSWIDMRASTCQLPGGMVIAPFYVNHLPDFAVVVAVTPEHRVIMVRQYRHGVEKVLLELPAGCIEAGEDPKDGAARELLEETGYKAGSLEFLFKIAPNASNCTSYAQCYLARNVFPAAAQNLDETEALEVVELEGEEVKRLLREGGVEQAVHVAALYRAAELGALG</sequence>
<comment type="caution">
    <text evidence="4">The sequence shown here is derived from an EMBL/GenBank/DDBJ whole genome shotgun (WGS) entry which is preliminary data.</text>
</comment>
<proteinExistence type="predicted"/>